<dbReference type="Proteomes" id="UP000295096">
    <property type="component" value="Unassembled WGS sequence"/>
</dbReference>
<evidence type="ECO:0000313" key="1">
    <source>
        <dbReference type="EMBL" id="TDH61874.1"/>
    </source>
</evidence>
<protein>
    <submittedName>
        <fullName evidence="1">Uncharacterized protein</fullName>
    </submittedName>
</protein>
<organism evidence="1 2">
    <name type="scientific">Dankookia rubra</name>
    <dbReference type="NCBI Taxonomy" id="1442381"/>
    <lineage>
        <taxon>Bacteria</taxon>
        <taxon>Pseudomonadati</taxon>
        <taxon>Pseudomonadota</taxon>
        <taxon>Alphaproteobacteria</taxon>
        <taxon>Acetobacterales</taxon>
        <taxon>Roseomonadaceae</taxon>
        <taxon>Dankookia</taxon>
    </lineage>
</organism>
<keyword evidence="2" id="KW-1185">Reference proteome</keyword>
<dbReference type="OrthoDB" id="7268862at2"/>
<sequence length="96" mass="11000">MPTRWICKGVARDPDFQVRRLGTDQVAGFACTRWRAQKVQEPEVDGTELCLAADGAVLRSRVRRQGMTEMMKAVRVEYGLLDPVLFVPPREWPVQR</sequence>
<accession>A0A4R5QF60</accession>
<dbReference type="RefSeq" id="WP_133289244.1">
    <property type="nucleotide sequence ID" value="NZ_SMSJ01000016.1"/>
</dbReference>
<evidence type="ECO:0000313" key="2">
    <source>
        <dbReference type="Proteomes" id="UP000295096"/>
    </source>
</evidence>
<name>A0A4R5QF60_9PROT</name>
<gene>
    <name evidence="1" type="ORF">E2C06_14080</name>
</gene>
<comment type="caution">
    <text evidence="1">The sequence shown here is derived from an EMBL/GenBank/DDBJ whole genome shotgun (WGS) entry which is preliminary data.</text>
</comment>
<dbReference type="AlphaFoldDB" id="A0A4R5QF60"/>
<dbReference type="EMBL" id="SMSJ01000016">
    <property type="protein sequence ID" value="TDH61874.1"/>
    <property type="molecule type" value="Genomic_DNA"/>
</dbReference>
<proteinExistence type="predicted"/>
<reference evidence="1 2" key="1">
    <citation type="journal article" date="2016" name="J. Microbiol.">
        <title>Dankookia rubra gen. nov., sp. nov., an alphaproteobacterium isolated from sediment of a shallow stream.</title>
        <authorList>
            <person name="Kim W.H."/>
            <person name="Kim D.H."/>
            <person name="Kang K."/>
            <person name="Ahn T.Y."/>
        </authorList>
    </citation>
    <scope>NUCLEOTIDE SEQUENCE [LARGE SCALE GENOMIC DNA]</scope>
    <source>
        <strain evidence="1 2">JCM30602</strain>
    </source>
</reference>